<protein>
    <submittedName>
        <fullName evidence="1">Uncharacterized protein</fullName>
    </submittedName>
</protein>
<evidence type="ECO:0000313" key="1">
    <source>
        <dbReference type="EMBL" id="OAA67688.1"/>
    </source>
</evidence>
<accession>A0A167ZMB8</accession>
<comment type="caution">
    <text evidence="1">The sequence shown here is derived from an EMBL/GenBank/DDBJ whole genome shotgun (WGS) entry which is preliminary data.</text>
</comment>
<sequence>MPTPAAFQTVDHAAQDVAEAFNVAIHKSSVEPALPHVAFDADVAAAKARFAAWAADVGLGARHMDTRLCSRANGLREQILLALWDLAGRIFAMVTVWTLGDQEHPSQKPGLIWGCMVYDLVLLESLSDKVKQAMGLEQYGDFKRTE</sequence>
<dbReference type="Proteomes" id="UP000076881">
    <property type="component" value="Unassembled WGS sequence"/>
</dbReference>
<name>A0A167ZMB8_CORDF</name>
<keyword evidence="2" id="KW-1185">Reference proteome</keyword>
<dbReference type="EMBL" id="AZHF01000012">
    <property type="protein sequence ID" value="OAA67688.1"/>
    <property type="molecule type" value="Genomic_DNA"/>
</dbReference>
<dbReference type="AlphaFoldDB" id="A0A167ZMB8"/>
<proteinExistence type="predicted"/>
<reference evidence="1 2" key="1">
    <citation type="journal article" date="2016" name="Genome Biol. Evol.">
        <title>Divergent and convergent evolution of fungal pathogenicity.</title>
        <authorList>
            <person name="Shang Y."/>
            <person name="Xiao G."/>
            <person name="Zheng P."/>
            <person name="Cen K."/>
            <person name="Zhan S."/>
            <person name="Wang C."/>
        </authorList>
    </citation>
    <scope>NUCLEOTIDE SEQUENCE [LARGE SCALE GENOMIC DNA]</scope>
    <source>
        <strain evidence="1 2">RCEF 1005</strain>
    </source>
</reference>
<gene>
    <name evidence="1" type="ORF">LEL_10311</name>
</gene>
<organism evidence="1 2">
    <name type="scientific">Akanthomyces lecanii RCEF 1005</name>
    <dbReference type="NCBI Taxonomy" id="1081108"/>
    <lineage>
        <taxon>Eukaryota</taxon>
        <taxon>Fungi</taxon>
        <taxon>Dikarya</taxon>
        <taxon>Ascomycota</taxon>
        <taxon>Pezizomycotina</taxon>
        <taxon>Sordariomycetes</taxon>
        <taxon>Hypocreomycetidae</taxon>
        <taxon>Hypocreales</taxon>
        <taxon>Cordycipitaceae</taxon>
        <taxon>Akanthomyces</taxon>
        <taxon>Cordyceps confragosa</taxon>
    </lineage>
</organism>
<evidence type="ECO:0000313" key="2">
    <source>
        <dbReference type="Proteomes" id="UP000076881"/>
    </source>
</evidence>